<organism evidence="1 2">
    <name type="scientific">Panagrolaimus superbus</name>
    <dbReference type="NCBI Taxonomy" id="310955"/>
    <lineage>
        <taxon>Eukaryota</taxon>
        <taxon>Metazoa</taxon>
        <taxon>Ecdysozoa</taxon>
        <taxon>Nematoda</taxon>
        <taxon>Chromadorea</taxon>
        <taxon>Rhabditida</taxon>
        <taxon>Tylenchina</taxon>
        <taxon>Panagrolaimomorpha</taxon>
        <taxon>Panagrolaimoidea</taxon>
        <taxon>Panagrolaimidae</taxon>
        <taxon>Panagrolaimus</taxon>
    </lineage>
</organism>
<proteinExistence type="predicted"/>
<dbReference type="Proteomes" id="UP000887577">
    <property type="component" value="Unplaced"/>
</dbReference>
<reference evidence="2" key="1">
    <citation type="submission" date="2022-11" db="UniProtKB">
        <authorList>
            <consortium name="WormBaseParasite"/>
        </authorList>
    </citation>
    <scope>IDENTIFICATION</scope>
</reference>
<name>A0A914Y2E5_9BILA</name>
<protein>
    <submittedName>
        <fullName evidence="2">Uncharacterized protein</fullName>
    </submittedName>
</protein>
<dbReference type="AlphaFoldDB" id="A0A914Y2E5"/>
<keyword evidence="1" id="KW-1185">Reference proteome</keyword>
<accession>A0A914Y2E5</accession>
<evidence type="ECO:0000313" key="2">
    <source>
        <dbReference type="WBParaSite" id="PSU_v2.g1341.t1"/>
    </source>
</evidence>
<evidence type="ECO:0000313" key="1">
    <source>
        <dbReference type="Proteomes" id="UP000887577"/>
    </source>
</evidence>
<dbReference type="WBParaSite" id="PSU_v2.g1341.t1">
    <property type="protein sequence ID" value="PSU_v2.g1341.t1"/>
    <property type="gene ID" value="PSU_v2.g1341"/>
</dbReference>
<sequence length="197" mass="21036">MDRLAVNLAGAFVKSIFPDMDRSAPNALPIAGSADPIAVSAPVDVRRAPQHTQLLQEASGPAFDTLSAFNNRFGSGGPAAPILSAVNNPNYGLQLPSGGGSSPFGPSPNANLPLPTSQLADLIPLIPNNLNAAGPDGIEAINAARRHKYLSELQSHQNQLNDYSAKQLEYLDQQRRYQQQMVDHQAGAAVCFYFFQI</sequence>